<gene>
    <name evidence="7" type="primary">DNAJ1</name>
    <name evidence="7" type="ORF">SPIL2461_LOCUS14818</name>
</gene>
<keyword evidence="2" id="KW-0677">Repeat</keyword>
<dbReference type="InterPro" id="IPR002939">
    <property type="entry name" value="DnaJ_C"/>
</dbReference>
<feature type="chain" id="PRO_5032675864" evidence="5">
    <location>
        <begin position="20"/>
        <end position="372"/>
    </location>
</feature>
<dbReference type="SMART" id="SM00271">
    <property type="entry name" value="DnaJ"/>
    <property type="match status" value="1"/>
</dbReference>
<dbReference type="EMBL" id="CAJNIZ010034947">
    <property type="protein sequence ID" value="CAE7556473.1"/>
    <property type="molecule type" value="Genomic_DNA"/>
</dbReference>
<dbReference type="AlphaFoldDB" id="A0A812U558"/>
<feature type="domain" description="J" evidence="6">
    <location>
        <begin position="67"/>
        <end position="133"/>
    </location>
</feature>
<keyword evidence="3" id="KW-0863">Zinc-finger</keyword>
<name>A0A812U558_SYMPI</name>
<dbReference type="OrthoDB" id="550424at2759"/>
<dbReference type="SUPFAM" id="SSF49493">
    <property type="entry name" value="HSP40/DnaJ peptide-binding domain"/>
    <property type="match status" value="2"/>
</dbReference>
<dbReference type="Gene3D" id="1.10.287.110">
    <property type="entry name" value="DnaJ domain"/>
    <property type="match status" value="1"/>
</dbReference>
<reference evidence="7" key="1">
    <citation type="submission" date="2021-02" db="EMBL/GenBank/DDBJ databases">
        <authorList>
            <person name="Dougan E. K."/>
            <person name="Rhodes N."/>
            <person name="Thang M."/>
            <person name="Chan C."/>
        </authorList>
    </citation>
    <scope>NUCLEOTIDE SEQUENCE</scope>
</reference>
<keyword evidence="4" id="KW-0862">Zinc</keyword>
<dbReference type="GO" id="GO:0008270">
    <property type="term" value="F:zinc ion binding"/>
    <property type="evidence" value="ECO:0007669"/>
    <property type="project" value="UniProtKB-KW"/>
</dbReference>
<comment type="caution">
    <text evidence="7">The sequence shown here is derived from an EMBL/GenBank/DDBJ whole genome shotgun (WGS) entry which is preliminary data.</text>
</comment>
<dbReference type="InterPro" id="IPR036869">
    <property type="entry name" value="J_dom_sf"/>
</dbReference>
<keyword evidence="1" id="KW-0479">Metal-binding</keyword>
<dbReference type="CDD" id="cd06257">
    <property type="entry name" value="DnaJ"/>
    <property type="match status" value="1"/>
</dbReference>
<dbReference type="Pfam" id="PF00226">
    <property type="entry name" value="DnaJ"/>
    <property type="match status" value="1"/>
</dbReference>
<dbReference type="Gene3D" id="2.60.260.20">
    <property type="entry name" value="Urease metallochaperone UreE, N-terminal domain"/>
    <property type="match status" value="2"/>
</dbReference>
<dbReference type="FunFam" id="2.60.260.20:FF:000003">
    <property type="entry name" value="DnaJ subfamily A member 2"/>
    <property type="match status" value="1"/>
</dbReference>
<dbReference type="GO" id="GO:0030544">
    <property type="term" value="F:Hsp70 protein binding"/>
    <property type="evidence" value="ECO:0007669"/>
    <property type="project" value="InterPro"/>
</dbReference>
<evidence type="ECO:0000256" key="1">
    <source>
        <dbReference type="ARBA" id="ARBA00022723"/>
    </source>
</evidence>
<feature type="signal peptide" evidence="5">
    <location>
        <begin position="1"/>
        <end position="19"/>
    </location>
</feature>
<dbReference type="GO" id="GO:0051082">
    <property type="term" value="F:unfolded protein binding"/>
    <property type="evidence" value="ECO:0007669"/>
    <property type="project" value="InterPro"/>
</dbReference>
<evidence type="ECO:0000256" key="2">
    <source>
        <dbReference type="ARBA" id="ARBA00022737"/>
    </source>
</evidence>
<evidence type="ECO:0000256" key="5">
    <source>
        <dbReference type="SAM" id="SignalP"/>
    </source>
</evidence>
<dbReference type="InterPro" id="IPR044713">
    <property type="entry name" value="DNJA1/2-like"/>
</dbReference>
<evidence type="ECO:0000313" key="7">
    <source>
        <dbReference type="EMBL" id="CAE7556473.1"/>
    </source>
</evidence>
<keyword evidence="5" id="KW-0732">Signal</keyword>
<dbReference type="PROSITE" id="PS50076">
    <property type="entry name" value="DNAJ_2"/>
    <property type="match status" value="1"/>
</dbReference>
<dbReference type="SUPFAM" id="SSF46565">
    <property type="entry name" value="Chaperone J-domain"/>
    <property type="match status" value="1"/>
</dbReference>
<dbReference type="GO" id="GO:0006457">
    <property type="term" value="P:protein folding"/>
    <property type="evidence" value="ECO:0007669"/>
    <property type="project" value="InterPro"/>
</dbReference>
<sequence>MPSLLVALLLLAAIQSAWAGVLCSWTSDESTKNLPSGWRDGLRSLHDAAGCEGYNSAARAIPGSMAELLQALNIEDDGTDAAVDRQRLKRSYRELSVKHHPDKSQESSRFQQLREAYEILDDPVKLLLYDSGGPELVRKYETDPDEVPTTENLEVSHSIRLEEAYTGGDYTLGLSKQVVCLSCRKQPRLPRCRQCKACPEEVRLRQVWISQWEYYMEEVLVPSPERCRQADLDLNVTIERGAATGDRLRFEFMAAQLPKHIPGDVLVTLQVLKHPVFKRRGSDLILTLRISLLEALVGFQREVVHLDGRRLRLSVPRGSVVHPGSALEISGEGMPLHEDASTSGSLLVDFQIDFPDYVDHATAAQLERAFSM</sequence>
<evidence type="ECO:0000259" key="6">
    <source>
        <dbReference type="PROSITE" id="PS50076"/>
    </source>
</evidence>
<protein>
    <submittedName>
        <fullName evidence="7">DNAJ1 protein</fullName>
    </submittedName>
</protein>
<dbReference type="PANTHER" id="PTHR43888">
    <property type="entry name" value="DNAJ-LIKE-2, ISOFORM A-RELATED"/>
    <property type="match status" value="1"/>
</dbReference>
<dbReference type="Proteomes" id="UP000649617">
    <property type="component" value="Unassembled WGS sequence"/>
</dbReference>
<keyword evidence="8" id="KW-1185">Reference proteome</keyword>
<organism evidence="7 8">
    <name type="scientific">Symbiodinium pilosum</name>
    <name type="common">Dinoflagellate</name>
    <dbReference type="NCBI Taxonomy" id="2952"/>
    <lineage>
        <taxon>Eukaryota</taxon>
        <taxon>Sar</taxon>
        <taxon>Alveolata</taxon>
        <taxon>Dinophyceae</taxon>
        <taxon>Suessiales</taxon>
        <taxon>Symbiodiniaceae</taxon>
        <taxon>Symbiodinium</taxon>
    </lineage>
</organism>
<evidence type="ECO:0000256" key="3">
    <source>
        <dbReference type="ARBA" id="ARBA00022771"/>
    </source>
</evidence>
<evidence type="ECO:0000256" key="4">
    <source>
        <dbReference type="ARBA" id="ARBA00022833"/>
    </source>
</evidence>
<dbReference type="InterPro" id="IPR008971">
    <property type="entry name" value="HSP40/DnaJ_pept-bd"/>
</dbReference>
<dbReference type="CDD" id="cd10747">
    <property type="entry name" value="DnaJ_C"/>
    <property type="match status" value="1"/>
</dbReference>
<dbReference type="Pfam" id="PF01556">
    <property type="entry name" value="DnaJ_C"/>
    <property type="match status" value="1"/>
</dbReference>
<accession>A0A812U558</accession>
<evidence type="ECO:0000313" key="8">
    <source>
        <dbReference type="Proteomes" id="UP000649617"/>
    </source>
</evidence>
<dbReference type="InterPro" id="IPR001623">
    <property type="entry name" value="DnaJ_domain"/>
</dbReference>
<proteinExistence type="predicted"/>